<dbReference type="Gene3D" id="4.10.280.10">
    <property type="entry name" value="Helix-loop-helix DNA-binding domain"/>
    <property type="match status" value="1"/>
</dbReference>
<proteinExistence type="predicted"/>
<evidence type="ECO:0000256" key="5">
    <source>
        <dbReference type="ARBA" id="ARBA00023163"/>
    </source>
</evidence>
<evidence type="ECO:0000256" key="8">
    <source>
        <dbReference type="ARBA" id="ARBA00072365"/>
    </source>
</evidence>
<sequence length="224" mass="25243">MPQHTPSAFSSNVQEECGLPSPPDSHYAALQAPYQSLSHHHLQQRGLPPHIIIQHPVPPQLLTNGGATHHHRQVSPSSPGESSLCVDLQAGVKRRRSQQPCRAMKRSDSDGDSSDGSRLRKRPCQSFEEMQNQRMMANVRERQRTQSLNEAFASLRQIIPTMPSDKLSKIQTLKLAAMYINFLFEVLNSDEPDSKLSTQCSFIANEHLSYAFSVWRMEGEWSTI</sequence>
<evidence type="ECO:0000259" key="10">
    <source>
        <dbReference type="PROSITE" id="PS50888"/>
    </source>
</evidence>
<dbReference type="GO" id="GO:0046983">
    <property type="term" value="F:protein dimerization activity"/>
    <property type="evidence" value="ECO:0007669"/>
    <property type="project" value="InterPro"/>
</dbReference>
<evidence type="ECO:0000256" key="4">
    <source>
        <dbReference type="ARBA" id="ARBA00023125"/>
    </source>
</evidence>
<name>A0AAQ4DZL1_AMBAM</name>
<evidence type="ECO:0000256" key="2">
    <source>
        <dbReference type="ARBA" id="ARBA00022782"/>
    </source>
</evidence>
<dbReference type="PROSITE" id="PS50888">
    <property type="entry name" value="BHLH"/>
    <property type="match status" value="1"/>
</dbReference>
<keyword evidence="4" id="KW-0238">DNA-binding</keyword>
<dbReference type="SUPFAM" id="SSF47459">
    <property type="entry name" value="HLH, helix-loop-helix DNA-binding domain"/>
    <property type="match status" value="1"/>
</dbReference>
<keyword evidence="13" id="KW-1185">Reference proteome</keyword>
<dbReference type="GO" id="GO:0000977">
    <property type="term" value="F:RNA polymerase II transcription regulatory region sequence-specific DNA binding"/>
    <property type="evidence" value="ECO:0007669"/>
    <property type="project" value="TreeGrafter"/>
</dbReference>
<dbReference type="Proteomes" id="UP001321473">
    <property type="component" value="Unassembled WGS sequence"/>
</dbReference>
<organism evidence="12 13">
    <name type="scientific">Amblyomma americanum</name>
    <name type="common">Lone star tick</name>
    <dbReference type="NCBI Taxonomy" id="6943"/>
    <lineage>
        <taxon>Eukaryota</taxon>
        <taxon>Metazoa</taxon>
        <taxon>Ecdysozoa</taxon>
        <taxon>Arthropoda</taxon>
        <taxon>Chelicerata</taxon>
        <taxon>Arachnida</taxon>
        <taxon>Acari</taxon>
        <taxon>Parasitiformes</taxon>
        <taxon>Ixodida</taxon>
        <taxon>Ixodoidea</taxon>
        <taxon>Ixodidae</taxon>
        <taxon>Amblyomminae</taxon>
        <taxon>Amblyomma</taxon>
    </lineage>
</organism>
<dbReference type="SMART" id="SM00353">
    <property type="entry name" value="HLH"/>
    <property type="match status" value="1"/>
</dbReference>
<evidence type="ECO:0000256" key="6">
    <source>
        <dbReference type="ARBA" id="ARBA00023242"/>
    </source>
</evidence>
<evidence type="ECO:0000256" key="3">
    <source>
        <dbReference type="ARBA" id="ARBA00023015"/>
    </source>
</evidence>
<reference evidence="12" key="2">
    <citation type="submission" date="2023-03" db="EMBL/GenBank/DDBJ databases">
        <authorList>
            <person name="Thuy-Boun P."/>
        </authorList>
    </citation>
    <scope>NUCLEOTIDE SEQUENCE</scope>
    <source>
        <strain evidence="12">F_SG_1</strain>
        <tissue evidence="12">Salivary glands</tissue>
    </source>
</reference>
<evidence type="ECO:0000313" key="11">
    <source>
        <dbReference type="EMBL" id="KAK8765649.1"/>
    </source>
</evidence>
<dbReference type="InterPro" id="IPR050283">
    <property type="entry name" value="E-box_TF_Regulators"/>
</dbReference>
<evidence type="ECO:0000313" key="12">
    <source>
        <dbReference type="EMBL" id="KAK8767901.1"/>
    </source>
</evidence>
<gene>
    <name evidence="12" type="ORF">V5799_005318</name>
    <name evidence="11" type="ORF">V5799_031742</name>
</gene>
<evidence type="ECO:0000256" key="9">
    <source>
        <dbReference type="SAM" id="MobiDB-lite"/>
    </source>
</evidence>
<feature type="region of interest" description="Disordered" evidence="9">
    <location>
        <begin position="1"/>
        <end position="27"/>
    </location>
</feature>
<keyword evidence="1" id="KW-0217">Developmental protein</keyword>
<dbReference type="FunFam" id="4.10.280.10:FF:000030">
    <property type="entry name" value="Twist transcription factor"/>
    <property type="match status" value="1"/>
</dbReference>
<keyword evidence="6" id="KW-0539">Nucleus</keyword>
<dbReference type="InterPro" id="IPR011598">
    <property type="entry name" value="bHLH_dom"/>
</dbReference>
<protein>
    <recommendedName>
        <fullName evidence="8">Protein twist</fullName>
    </recommendedName>
</protein>
<keyword evidence="2" id="KW-0221">Differentiation</keyword>
<feature type="domain" description="BHLH" evidence="10">
    <location>
        <begin position="132"/>
        <end position="183"/>
    </location>
</feature>
<keyword evidence="3" id="KW-0805">Transcription regulation</keyword>
<dbReference type="PANTHER" id="PTHR23349:SF50">
    <property type="entry name" value="PROTEIN TWIST"/>
    <property type="match status" value="1"/>
</dbReference>
<comment type="caution">
    <text evidence="12">The sequence shown here is derived from an EMBL/GenBank/DDBJ whole genome shotgun (WGS) entry which is preliminary data.</text>
</comment>
<keyword evidence="5" id="KW-0804">Transcription</keyword>
<evidence type="ECO:0000313" key="13">
    <source>
        <dbReference type="Proteomes" id="UP001321473"/>
    </source>
</evidence>
<dbReference type="Pfam" id="PF00010">
    <property type="entry name" value="HLH"/>
    <property type="match status" value="1"/>
</dbReference>
<evidence type="ECO:0000256" key="1">
    <source>
        <dbReference type="ARBA" id="ARBA00022473"/>
    </source>
</evidence>
<dbReference type="GO" id="GO:0030154">
    <property type="term" value="P:cell differentiation"/>
    <property type="evidence" value="ECO:0007669"/>
    <property type="project" value="UniProtKB-KW"/>
</dbReference>
<dbReference type="GO" id="GO:0000981">
    <property type="term" value="F:DNA-binding transcription factor activity, RNA polymerase II-specific"/>
    <property type="evidence" value="ECO:0007669"/>
    <property type="project" value="TreeGrafter"/>
</dbReference>
<feature type="region of interest" description="Disordered" evidence="9">
    <location>
        <begin position="55"/>
        <end position="124"/>
    </location>
</feature>
<reference evidence="12" key="3">
    <citation type="submission" date="2024-02" db="EMBL/GenBank/DDBJ databases">
        <authorList>
            <person name="Mcdaniel E.A."/>
            <person name="Celebi F.M."/>
            <person name="Reiter T."/>
            <person name="Weiss E.C."/>
            <person name="Chou S."/>
        </authorList>
    </citation>
    <scope>NUCLEOTIDE SEQUENCE</scope>
    <source>
        <strain evidence="12">F_SG_1</strain>
        <tissue evidence="12">Salivary glands</tissue>
    </source>
</reference>
<feature type="compositionally biased region" description="Polar residues" evidence="9">
    <location>
        <begin position="1"/>
        <end position="14"/>
    </location>
</feature>
<dbReference type="PANTHER" id="PTHR23349">
    <property type="entry name" value="BASIC HELIX-LOOP-HELIX TRANSCRIPTION FACTOR, TWIST"/>
    <property type="match status" value="1"/>
</dbReference>
<reference evidence="12 13" key="1">
    <citation type="journal article" date="2023" name="Arcadia Sci">
        <title>De novo assembly of a long-read Amblyomma americanum tick genome.</title>
        <authorList>
            <person name="Chou S."/>
            <person name="Poskanzer K.E."/>
            <person name="Rollins M."/>
            <person name="Thuy-Boun P.S."/>
        </authorList>
    </citation>
    <scope>NUCLEOTIDE SEQUENCE [LARGE SCALE GENOMIC DNA]</scope>
    <source>
        <strain evidence="12">F_SG_1</strain>
        <tissue evidence="12">Salivary glands</tissue>
    </source>
</reference>
<dbReference type="AlphaFoldDB" id="A0AAQ4DZL1"/>
<accession>A0AAQ4DZL1</accession>
<dbReference type="InterPro" id="IPR036638">
    <property type="entry name" value="HLH_DNA-bd_sf"/>
</dbReference>
<dbReference type="EMBL" id="JARKHS020024803">
    <property type="protein sequence ID" value="KAK8767901.1"/>
    <property type="molecule type" value="Genomic_DNA"/>
</dbReference>
<evidence type="ECO:0000256" key="7">
    <source>
        <dbReference type="ARBA" id="ARBA00059086"/>
    </source>
</evidence>
<dbReference type="EMBL" id="JARKHS020027172">
    <property type="protein sequence ID" value="KAK8765649.1"/>
    <property type="molecule type" value="Genomic_DNA"/>
</dbReference>
<comment type="function">
    <text evidence="7">Involved in the establishment and dorsoventral patterning of germ layers in the embryo.</text>
</comment>